<dbReference type="InterPro" id="IPR029063">
    <property type="entry name" value="SAM-dependent_MTases_sf"/>
</dbReference>
<gene>
    <name evidence="1" type="ORF">WJX84_007354</name>
</gene>
<dbReference type="EMBL" id="JALJOV010000200">
    <property type="protein sequence ID" value="KAK9865978.1"/>
    <property type="molecule type" value="Genomic_DNA"/>
</dbReference>
<dbReference type="Gene3D" id="3.40.50.150">
    <property type="entry name" value="Vaccinia Virus protein VP39"/>
    <property type="match status" value="1"/>
</dbReference>
<evidence type="ECO:0000313" key="2">
    <source>
        <dbReference type="Proteomes" id="UP001485043"/>
    </source>
</evidence>
<sequence>MVVAMSSGDGYDKGSSNQAAANKGAVEWLKKGKNSALELRVVVDTILGSKAYNGEGIIVTHVDTTANDWNQLCRNITHTDSYQSASDGIYSHFMARSFYEQVAPASTVALAYSGISFHWMSKFFFGVAPGLINAHLTQRSQAEKDRILDVMRAHYIGLVSANPIELKFPFVLIVLRRK</sequence>
<proteinExistence type="predicted"/>
<keyword evidence="2" id="KW-1185">Reference proteome</keyword>
<dbReference type="GO" id="GO:0008168">
    <property type="term" value="F:methyltransferase activity"/>
    <property type="evidence" value="ECO:0007669"/>
    <property type="project" value="InterPro"/>
</dbReference>
<evidence type="ECO:0000313" key="1">
    <source>
        <dbReference type="EMBL" id="KAK9865978.1"/>
    </source>
</evidence>
<dbReference type="AlphaFoldDB" id="A0AAW1TAY0"/>
<dbReference type="InterPro" id="IPR005299">
    <property type="entry name" value="MeTrfase_7"/>
</dbReference>
<organism evidence="1 2">
    <name type="scientific">Apatococcus fuscideae</name>
    <dbReference type="NCBI Taxonomy" id="2026836"/>
    <lineage>
        <taxon>Eukaryota</taxon>
        <taxon>Viridiplantae</taxon>
        <taxon>Chlorophyta</taxon>
        <taxon>core chlorophytes</taxon>
        <taxon>Trebouxiophyceae</taxon>
        <taxon>Chlorellales</taxon>
        <taxon>Chlorellaceae</taxon>
        <taxon>Apatococcus</taxon>
    </lineage>
</organism>
<name>A0AAW1TAY0_9CHLO</name>
<reference evidence="1 2" key="1">
    <citation type="journal article" date="2024" name="Nat. Commun.">
        <title>Phylogenomics reveals the evolutionary origins of lichenization in chlorophyte algae.</title>
        <authorList>
            <person name="Puginier C."/>
            <person name="Libourel C."/>
            <person name="Otte J."/>
            <person name="Skaloud P."/>
            <person name="Haon M."/>
            <person name="Grisel S."/>
            <person name="Petersen M."/>
            <person name="Berrin J.G."/>
            <person name="Delaux P.M."/>
            <person name="Dal Grande F."/>
            <person name="Keller J."/>
        </authorList>
    </citation>
    <scope>NUCLEOTIDE SEQUENCE [LARGE SCALE GENOMIC DNA]</scope>
    <source>
        <strain evidence="1 2">SAG 2523</strain>
    </source>
</reference>
<dbReference type="SUPFAM" id="SSF53335">
    <property type="entry name" value="S-adenosyl-L-methionine-dependent methyltransferases"/>
    <property type="match status" value="1"/>
</dbReference>
<comment type="caution">
    <text evidence="1">The sequence shown here is derived from an EMBL/GenBank/DDBJ whole genome shotgun (WGS) entry which is preliminary data.</text>
</comment>
<dbReference type="Pfam" id="PF03492">
    <property type="entry name" value="Methyltransf_7"/>
    <property type="match status" value="1"/>
</dbReference>
<dbReference type="Proteomes" id="UP001485043">
    <property type="component" value="Unassembled WGS sequence"/>
</dbReference>
<protein>
    <submittedName>
        <fullName evidence="1">Uncharacterized protein</fullName>
    </submittedName>
</protein>
<accession>A0AAW1TAY0</accession>